<evidence type="ECO:0000313" key="4">
    <source>
        <dbReference type="Proteomes" id="UP000735302"/>
    </source>
</evidence>
<dbReference type="PANTHER" id="PTHR47012">
    <property type="entry name" value="LAMIN TAIL DOMAIN-CONTAINING PROTEIN 1"/>
    <property type="match status" value="1"/>
</dbReference>
<dbReference type="Proteomes" id="UP000735302">
    <property type="component" value="Unassembled WGS sequence"/>
</dbReference>
<evidence type="ECO:0000256" key="2">
    <source>
        <dbReference type="SAM" id="Phobius"/>
    </source>
</evidence>
<dbReference type="InterPro" id="IPR042840">
    <property type="entry name" value="LMNTD1"/>
</dbReference>
<feature type="transmembrane region" description="Helical" evidence="2">
    <location>
        <begin position="433"/>
        <end position="454"/>
    </location>
</feature>
<accession>A0AAV3YU62</accession>
<sequence length="492" mass="53164">MVKKRKVANLTHQKSTLEDAVTTERQRAADQVRVLESKVRQVQDLLVTKMREVSTAREAHLPLKAEIEALKALLEEEERRLRVPLGIVPASLVQQPTITAPPPSSAQILATPSLSALKASNQMSYSQASAANQQQAVNVAFVQSMADAKKPGLVQQATTVADSGVLTISQATASQPPQPTATATTTATNIVSSNQQLPACATTVTTEGNTVNLTASYNYSANYPTIGGPCNPLYPYEPSPPLNTLYIPESLRTVEEGGVAYDADYAVGPASQDAGLPDQRDYDMYLQSVSLPMTGPRYHYETTPSVNRLHLQPSPPLTPRAVGPIQSRVKSAPAAADTSLPAVVTSDPQQQTTTTNVATSSASNLTLIPSNLGSGKDYFDQMFADLQRDTLFSKPRPKSSPLERRLPSTFHDYTVSTSRLVSFFGVNTGAHMVSWWVGWFLALPIIMLALGFTCRNVGPWLHLSQCRLLAPSVIMLAFGSTCHNVDPWLHLS</sequence>
<proteinExistence type="predicted"/>
<keyword evidence="2" id="KW-0812">Transmembrane</keyword>
<comment type="caution">
    <text evidence="3">The sequence shown here is derived from an EMBL/GenBank/DDBJ whole genome shotgun (WGS) entry which is preliminary data.</text>
</comment>
<gene>
    <name evidence="3" type="ORF">PoB_001324000</name>
</gene>
<reference evidence="3 4" key="1">
    <citation type="journal article" date="2021" name="Elife">
        <title>Chloroplast acquisition without the gene transfer in kleptoplastic sea slugs, Plakobranchus ocellatus.</title>
        <authorList>
            <person name="Maeda T."/>
            <person name="Takahashi S."/>
            <person name="Yoshida T."/>
            <person name="Shimamura S."/>
            <person name="Takaki Y."/>
            <person name="Nagai Y."/>
            <person name="Toyoda A."/>
            <person name="Suzuki Y."/>
            <person name="Arimoto A."/>
            <person name="Ishii H."/>
            <person name="Satoh N."/>
            <person name="Nishiyama T."/>
            <person name="Hasebe M."/>
            <person name="Maruyama T."/>
            <person name="Minagawa J."/>
            <person name="Obokata J."/>
            <person name="Shigenobu S."/>
        </authorList>
    </citation>
    <scope>NUCLEOTIDE SEQUENCE [LARGE SCALE GENOMIC DNA]</scope>
</reference>
<dbReference type="GO" id="GO:0005635">
    <property type="term" value="C:nuclear envelope"/>
    <property type="evidence" value="ECO:0007669"/>
    <property type="project" value="TreeGrafter"/>
</dbReference>
<dbReference type="PANTHER" id="PTHR47012:SF2">
    <property type="entry name" value="LTD DOMAIN-CONTAINING PROTEIN"/>
    <property type="match status" value="1"/>
</dbReference>
<dbReference type="GO" id="GO:0005737">
    <property type="term" value="C:cytoplasm"/>
    <property type="evidence" value="ECO:0007669"/>
    <property type="project" value="TreeGrafter"/>
</dbReference>
<evidence type="ECO:0000256" key="1">
    <source>
        <dbReference type="SAM" id="MobiDB-lite"/>
    </source>
</evidence>
<evidence type="ECO:0000313" key="3">
    <source>
        <dbReference type="EMBL" id="GFN86734.1"/>
    </source>
</evidence>
<protein>
    <submittedName>
        <fullName evidence="3">Centrobin-like isoform x3</fullName>
    </submittedName>
</protein>
<keyword evidence="4" id="KW-1185">Reference proteome</keyword>
<organism evidence="3 4">
    <name type="scientific">Plakobranchus ocellatus</name>
    <dbReference type="NCBI Taxonomy" id="259542"/>
    <lineage>
        <taxon>Eukaryota</taxon>
        <taxon>Metazoa</taxon>
        <taxon>Spiralia</taxon>
        <taxon>Lophotrochozoa</taxon>
        <taxon>Mollusca</taxon>
        <taxon>Gastropoda</taxon>
        <taxon>Heterobranchia</taxon>
        <taxon>Euthyneura</taxon>
        <taxon>Panpulmonata</taxon>
        <taxon>Sacoglossa</taxon>
        <taxon>Placobranchoidea</taxon>
        <taxon>Plakobranchidae</taxon>
        <taxon>Plakobranchus</taxon>
    </lineage>
</organism>
<dbReference type="EMBL" id="BLXT01001596">
    <property type="protein sequence ID" value="GFN86734.1"/>
    <property type="molecule type" value="Genomic_DNA"/>
</dbReference>
<keyword evidence="2" id="KW-0472">Membrane</keyword>
<name>A0AAV3YU62_9GAST</name>
<dbReference type="AlphaFoldDB" id="A0AAV3YU62"/>
<feature type="region of interest" description="Disordered" evidence="1">
    <location>
        <begin position="333"/>
        <end position="359"/>
    </location>
</feature>
<keyword evidence="2" id="KW-1133">Transmembrane helix</keyword>